<feature type="domain" description="FAD-binding" evidence="6">
    <location>
        <begin position="319"/>
        <end position="375"/>
    </location>
</feature>
<keyword evidence="8" id="KW-1185">Reference proteome</keyword>
<dbReference type="InterPro" id="IPR002938">
    <property type="entry name" value="FAD-bd"/>
</dbReference>
<evidence type="ECO:0000256" key="1">
    <source>
        <dbReference type="ARBA" id="ARBA00001974"/>
    </source>
</evidence>
<dbReference type="GO" id="GO:0004497">
    <property type="term" value="F:monooxygenase activity"/>
    <property type="evidence" value="ECO:0007669"/>
    <property type="project" value="UniProtKB-KW"/>
</dbReference>
<keyword evidence="2" id="KW-0285">Flavoprotein</keyword>
<accession>A0A9P9CY36</accession>
<dbReference type="PANTHER" id="PTHR47178:SF5">
    <property type="entry name" value="FAD-BINDING DOMAIN-CONTAINING PROTEIN"/>
    <property type="match status" value="1"/>
</dbReference>
<sequence>MAGTTKPFKVIIVGSGLAGSLLANGLINNDVEVAVYERLDKDVKREGYQIRLGAPALIGMRANLEKDHLSRIVEKFGRAGGAKSSAPSVYDEKFNRLIDFRRFAAYSKSAPINRVILRDALAKPVDKAGKLHYGRSFSRYEILKPGTQDEQVRVYFSDETYDDCDVLVGADGSHSKINKQIGLNNIADVPRYISLIAKSDLPASTFAKMSPGLRQGPVAAFADRKPLYFAVYLPDKIDASGHADNPNTTLTNGTNFDEGVSSCMFAVHFLENTVPPNLARLSREEKWVVASSALRGWSDEYHEMIDLVRSTDPYILKGRASVRPARNWRRKVASSTEPERGHPRVWMLGDAMHAMLPNRGMGGNQAMQDTATILPLLTKLASQPYKPSTQDIERAGQEYEDEMIPRAFTWVAKSGGSNFMPIDSSTFTGRLLFQLAGILLHVIAIWSTTKGWLFGNKDIDDAPELQS</sequence>
<evidence type="ECO:0000313" key="8">
    <source>
        <dbReference type="Proteomes" id="UP000738349"/>
    </source>
</evidence>
<evidence type="ECO:0000256" key="3">
    <source>
        <dbReference type="ARBA" id="ARBA00022827"/>
    </source>
</evidence>
<gene>
    <name evidence="7" type="ORF">EDB81DRAFT_769230</name>
</gene>
<evidence type="ECO:0000256" key="4">
    <source>
        <dbReference type="ARBA" id="ARBA00023002"/>
    </source>
</evidence>
<dbReference type="OrthoDB" id="655030at2759"/>
<dbReference type="Proteomes" id="UP000738349">
    <property type="component" value="Unassembled WGS sequence"/>
</dbReference>
<dbReference type="Pfam" id="PF01494">
    <property type="entry name" value="FAD_binding_3"/>
    <property type="match status" value="1"/>
</dbReference>
<comment type="caution">
    <text evidence="7">The sequence shown here is derived from an EMBL/GenBank/DDBJ whole genome shotgun (WGS) entry which is preliminary data.</text>
</comment>
<dbReference type="PANTHER" id="PTHR47178">
    <property type="entry name" value="MONOOXYGENASE, FAD-BINDING"/>
    <property type="match status" value="1"/>
</dbReference>
<evidence type="ECO:0000259" key="6">
    <source>
        <dbReference type="Pfam" id="PF01494"/>
    </source>
</evidence>
<dbReference type="GO" id="GO:0071949">
    <property type="term" value="F:FAD binding"/>
    <property type="evidence" value="ECO:0007669"/>
    <property type="project" value="InterPro"/>
</dbReference>
<dbReference type="SUPFAM" id="SSF51905">
    <property type="entry name" value="FAD/NAD(P)-binding domain"/>
    <property type="match status" value="1"/>
</dbReference>
<proteinExistence type="predicted"/>
<dbReference type="InterPro" id="IPR036188">
    <property type="entry name" value="FAD/NAD-bd_sf"/>
</dbReference>
<keyword evidence="5" id="KW-0503">Monooxygenase</keyword>
<evidence type="ECO:0000256" key="2">
    <source>
        <dbReference type="ARBA" id="ARBA00022630"/>
    </source>
</evidence>
<keyword evidence="3" id="KW-0274">FAD</keyword>
<dbReference type="EMBL" id="JAGMUV010000053">
    <property type="protein sequence ID" value="KAH7109210.1"/>
    <property type="molecule type" value="Genomic_DNA"/>
</dbReference>
<name>A0A9P9CY36_9HYPO</name>
<dbReference type="PRINTS" id="PR00420">
    <property type="entry name" value="RNGMNOXGNASE"/>
</dbReference>
<evidence type="ECO:0000256" key="5">
    <source>
        <dbReference type="ARBA" id="ARBA00023033"/>
    </source>
</evidence>
<protein>
    <recommendedName>
        <fullName evidence="6">FAD-binding domain-containing protein</fullName>
    </recommendedName>
</protein>
<evidence type="ECO:0000313" key="7">
    <source>
        <dbReference type="EMBL" id="KAH7109210.1"/>
    </source>
</evidence>
<dbReference type="Gene3D" id="3.50.50.60">
    <property type="entry name" value="FAD/NAD(P)-binding domain"/>
    <property type="match status" value="1"/>
</dbReference>
<comment type="cofactor">
    <cofactor evidence="1">
        <name>FAD</name>
        <dbReference type="ChEBI" id="CHEBI:57692"/>
    </cofactor>
</comment>
<organism evidence="7 8">
    <name type="scientific">Dactylonectria macrodidyma</name>
    <dbReference type="NCBI Taxonomy" id="307937"/>
    <lineage>
        <taxon>Eukaryota</taxon>
        <taxon>Fungi</taxon>
        <taxon>Dikarya</taxon>
        <taxon>Ascomycota</taxon>
        <taxon>Pezizomycotina</taxon>
        <taxon>Sordariomycetes</taxon>
        <taxon>Hypocreomycetidae</taxon>
        <taxon>Hypocreales</taxon>
        <taxon>Nectriaceae</taxon>
        <taxon>Dactylonectria</taxon>
    </lineage>
</organism>
<keyword evidence="4" id="KW-0560">Oxidoreductase</keyword>
<reference evidence="7" key="1">
    <citation type="journal article" date="2021" name="Nat. Commun.">
        <title>Genetic determinants of endophytism in the Arabidopsis root mycobiome.</title>
        <authorList>
            <person name="Mesny F."/>
            <person name="Miyauchi S."/>
            <person name="Thiergart T."/>
            <person name="Pickel B."/>
            <person name="Atanasova L."/>
            <person name="Karlsson M."/>
            <person name="Huettel B."/>
            <person name="Barry K.W."/>
            <person name="Haridas S."/>
            <person name="Chen C."/>
            <person name="Bauer D."/>
            <person name="Andreopoulos W."/>
            <person name="Pangilinan J."/>
            <person name="LaButti K."/>
            <person name="Riley R."/>
            <person name="Lipzen A."/>
            <person name="Clum A."/>
            <person name="Drula E."/>
            <person name="Henrissat B."/>
            <person name="Kohler A."/>
            <person name="Grigoriev I.V."/>
            <person name="Martin F.M."/>
            <person name="Hacquard S."/>
        </authorList>
    </citation>
    <scope>NUCLEOTIDE SEQUENCE</scope>
    <source>
        <strain evidence="7">MPI-CAGE-AT-0147</strain>
    </source>
</reference>
<dbReference type="AlphaFoldDB" id="A0A9P9CY36"/>